<reference evidence="6 7" key="1">
    <citation type="submission" date="2020-08" db="EMBL/GenBank/DDBJ databases">
        <title>Genomic Encyclopedia of Type Strains, Phase III (KMG-III): the genomes of soil and plant-associated and newly described type strains.</title>
        <authorList>
            <person name="Whitman W."/>
        </authorList>
    </citation>
    <scope>NUCLEOTIDE SEQUENCE [LARGE SCALE GENOMIC DNA]</scope>
    <source>
        <strain evidence="6 7">CECT 3302</strain>
    </source>
</reference>
<evidence type="ECO:0000313" key="7">
    <source>
        <dbReference type="Proteomes" id="UP000577707"/>
    </source>
</evidence>
<keyword evidence="3 6" id="KW-0238">DNA-binding</keyword>
<dbReference type="CDD" id="cd08423">
    <property type="entry name" value="PBP2_LTTR_like_6"/>
    <property type="match status" value="1"/>
</dbReference>
<gene>
    <name evidence="6" type="ORF">FHS12_002923</name>
</gene>
<evidence type="ECO:0000256" key="1">
    <source>
        <dbReference type="ARBA" id="ARBA00009437"/>
    </source>
</evidence>
<dbReference type="AlphaFoldDB" id="A0A7W5A5S8"/>
<dbReference type="RefSeq" id="WP_183546218.1">
    <property type="nucleotide sequence ID" value="NZ_BMQT01000009.1"/>
</dbReference>
<feature type="domain" description="HTH lysR-type" evidence="5">
    <location>
        <begin position="7"/>
        <end position="64"/>
    </location>
</feature>
<dbReference type="Proteomes" id="UP000577707">
    <property type="component" value="Unassembled WGS sequence"/>
</dbReference>
<sequence length="305" mass="33093">METGAVLDIKRLQILLAIVEEGSVTSAATALGYTPSAISQQLLRLEREAGQPLLDRHARGMTPTDAGLVLATHARKVLRQLAAAESDLADIAGVRRGSVTLGAFPTVGSSFLPLAVRRYRELYPNIAMTIHSGREDDLVRMLEEGKVSMSLLWDYSWDRIDNDEIVLAELFSDPTVLLVGSTHRLARRRRVRMADLADEAWIIRAGGHPVVEVLQRSAVAAGFTPTIAFQANDYQEAQAMVSVGLGIALAPRTATVNQHPDVRVVSLGDTAPPRRVLVAHRTGRVRSAAELALHDVLIETSATYA</sequence>
<dbReference type="InterPro" id="IPR036388">
    <property type="entry name" value="WH-like_DNA-bd_sf"/>
</dbReference>
<dbReference type="PANTHER" id="PTHR30346">
    <property type="entry name" value="TRANSCRIPTIONAL DUAL REGULATOR HCAR-RELATED"/>
    <property type="match status" value="1"/>
</dbReference>
<evidence type="ECO:0000259" key="5">
    <source>
        <dbReference type="PROSITE" id="PS50931"/>
    </source>
</evidence>
<keyword evidence="2" id="KW-0805">Transcription regulation</keyword>
<evidence type="ECO:0000313" key="6">
    <source>
        <dbReference type="EMBL" id="MBB3089974.1"/>
    </source>
</evidence>
<protein>
    <submittedName>
        <fullName evidence="6">DNA-binding transcriptional LysR family regulator</fullName>
    </submittedName>
</protein>
<accession>A0A7W5A5S8</accession>
<dbReference type="Gene3D" id="3.40.190.290">
    <property type="match status" value="1"/>
</dbReference>
<name>A0A7W5A5S8_9ACTN</name>
<keyword evidence="4" id="KW-0804">Transcription</keyword>
<dbReference type="GO" id="GO:0003700">
    <property type="term" value="F:DNA-binding transcription factor activity"/>
    <property type="evidence" value="ECO:0007669"/>
    <property type="project" value="InterPro"/>
</dbReference>
<dbReference type="GO" id="GO:0003677">
    <property type="term" value="F:DNA binding"/>
    <property type="evidence" value="ECO:0007669"/>
    <property type="project" value="UniProtKB-KW"/>
</dbReference>
<evidence type="ECO:0000256" key="4">
    <source>
        <dbReference type="ARBA" id="ARBA00023163"/>
    </source>
</evidence>
<dbReference type="Pfam" id="PF03466">
    <property type="entry name" value="LysR_substrate"/>
    <property type="match status" value="1"/>
</dbReference>
<evidence type="ECO:0000256" key="2">
    <source>
        <dbReference type="ARBA" id="ARBA00023015"/>
    </source>
</evidence>
<proteinExistence type="inferred from homology"/>
<evidence type="ECO:0000256" key="3">
    <source>
        <dbReference type="ARBA" id="ARBA00023125"/>
    </source>
</evidence>
<dbReference type="InterPro" id="IPR000847">
    <property type="entry name" value="LysR_HTH_N"/>
</dbReference>
<comment type="similarity">
    <text evidence="1">Belongs to the LysR transcriptional regulatory family.</text>
</comment>
<dbReference type="GO" id="GO:0032993">
    <property type="term" value="C:protein-DNA complex"/>
    <property type="evidence" value="ECO:0007669"/>
    <property type="project" value="TreeGrafter"/>
</dbReference>
<dbReference type="PANTHER" id="PTHR30346:SF29">
    <property type="entry name" value="LYSR SUBSTRATE-BINDING"/>
    <property type="match status" value="1"/>
</dbReference>
<comment type="caution">
    <text evidence="6">The sequence shown here is derived from an EMBL/GenBank/DDBJ whole genome shotgun (WGS) entry which is preliminary data.</text>
</comment>
<dbReference type="PROSITE" id="PS50931">
    <property type="entry name" value="HTH_LYSR"/>
    <property type="match status" value="1"/>
</dbReference>
<dbReference type="FunFam" id="1.10.10.10:FF:000001">
    <property type="entry name" value="LysR family transcriptional regulator"/>
    <property type="match status" value="1"/>
</dbReference>
<keyword evidence="7" id="KW-1185">Reference proteome</keyword>
<dbReference type="InterPro" id="IPR005119">
    <property type="entry name" value="LysR_subst-bd"/>
</dbReference>
<dbReference type="SUPFAM" id="SSF46785">
    <property type="entry name" value="Winged helix' DNA-binding domain"/>
    <property type="match status" value="1"/>
</dbReference>
<dbReference type="SUPFAM" id="SSF53850">
    <property type="entry name" value="Periplasmic binding protein-like II"/>
    <property type="match status" value="1"/>
</dbReference>
<dbReference type="Pfam" id="PF00126">
    <property type="entry name" value="HTH_1"/>
    <property type="match status" value="1"/>
</dbReference>
<dbReference type="Gene3D" id="1.10.10.10">
    <property type="entry name" value="Winged helix-like DNA-binding domain superfamily/Winged helix DNA-binding domain"/>
    <property type="match status" value="1"/>
</dbReference>
<organism evidence="6 7">
    <name type="scientific">Nocardioides albus</name>
    <dbReference type="NCBI Taxonomy" id="1841"/>
    <lineage>
        <taxon>Bacteria</taxon>
        <taxon>Bacillati</taxon>
        <taxon>Actinomycetota</taxon>
        <taxon>Actinomycetes</taxon>
        <taxon>Propionibacteriales</taxon>
        <taxon>Nocardioidaceae</taxon>
        <taxon>Nocardioides</taxon>
    </lineage>
</organism>
<dbReference type="EMBL" id="JACHXG010000005">
    <property type="protein sequence ID" value="MBB3089974.1"/>
    <property type="molecule type" value="Genomic_DNA"/>
</dbReference>
<dbReference type="InterPro" id="IPR036390">
    <property type="entry name" value="WH_DNA-bd_sf"/>
</dbReference>